<dbReference type="SUPFAM" id="SSF54236">
    <property type="entry name" value="Ubiquitin-like"/>
    <property type="match status" value="1"/>
</dbReference>
<dbReference type="Pfam" id="PF00788">
    <property type="entry name" value="RA"/>
    <property type="match status" value="1"/>
</dbReference>
<protein>
    <recommendedName>
        <fullName evidence="6">Ras-associating domain-containing protein</fullName>
    </recommendedName>
</protein>
<accession>T1IZ35</accession>
<evidence type="ECO:0000313" key="4">
    <source>
        <dbReference type="EnsemblMetazoa" id="SMAR006506-PA"/>
    </source>
</evidence>
<dbReference type="STRING" id="126957.T1IZ35"/>
<evidence type="ECO:0008006" key="6">
    <source>
        <dbReference type="Google" id="ProtNLM"/>
    </source>
</evidence>
<dbReference type="OMA" id="ECRGLIQ"/>
<evidence type="ECO:0000259" key="2">
    <source>
        <dbReference type="PROSITE" id="PS50200"/>
    </source>
</evidence>
<reference evidence="4" key="2">
    <citation type="submission" date="2015-02" db="UniProtKB">
        <authorList>
            <consortium name="EnsemblMetazoa"/>
        </authorList>
    </citation>
    <scope>IDENTIFICATION</scope>
</reference>
<dbReference type="InterPro" id="IPR011524">
    <property type="entry name" value="SARAH_dom"/>
</dbReference>
<feature type="region of interest" description="Disordered" evidence="1">
    <location>
        <begin position="233"/>
        <end position="276"/>
    </location>
</feature>
<dbReference type="EnsemblMetazoa" id="SMAR006506-RA">
    <property type="protein sequence ID" value="SMAR006506-PA"/>
    <property type="gene ID" value="SMAR006506"/>
</dbReference>
<dbReference type="PhylomeDB" id="T1IZ35"/>
<organism evidence="4 5">
    <name type="scientific">Strigamia maritima</name>
    <name type="common">European centipede</name>
    <name type="synonym">Geophilus maritimus</name>
    <dbReference type="NCBI Taxonomy" id="126957"/>
    <lineage>
        <taxon>Eukaryota</taxon>
        <taxon>Metazoa</taxon>
        <taxon>Ecdysozoa</taxon>
        <taxon>Arthropoda</taxon>
        <taxon>Myriapoda</taxon>
        <taxon>Chilopoda</taxon>
        <taxon>Pleurostigmophora</taxon>
        <taxon>Geophilomorpha</taxon>
        <taxon>Linotaeniidae</taxon>
        <taxon>Strigamia</taxon>
    </lineage>
</organism>
<dbReference type="CDD" id="cd21885">
    <property type="entry name" value="SARAH_RASSF1-like"/>
    <property type="match status" value="1"/>
</dbReference>
<dbReference type="InterPro" id="IPR033614">
    <property type="entry name" value="RASSF1-6"/>
</dbReference>
<dbReference type="Gene3D" id="3.10.20.90">
    <property type="entry name" value="Phosphatidylinositol 3-kinase Catalytic Subunit, Chain A, domain 1"/>
    <property type="match status" value="1"/>
</dbReference>
<dbReference type="eggNOG" id="KOG4239">
    <property type="taxonomic scope" value="Eukaryota"/>
</dbReference>
<dbReference type="PANTHER" id="PTHR22738">
    <property type="entry name" value="RASSF"/>
    <property type="match status" value="1"/>
</dbReference>
<dbReference type="SMART" id="SM00314">
    <property type="entry name" value="RA"/>
    <property type="match status" value="1"/>
</dbReference>
<dbReference type="Proteomes" id="UP000014500">
    <property type="component" value="Unassembled WGS sequence"/>
</dbReference>
<reference evidence="5" key="1">
    <citation type="submission" date="2011-05" db="EMBL/GenBank/DDBJ databases">
        <authorList>
            <person name="Richards S.R."/>
            <person name="Qu J."/>
            <person name="Jiang H."/>
            <person name="Jhangiani S.N."/>
            <person name="Agravi P."/>
            <person name="Goodspeed R."/>
            <person name="Gross S."/>
            <person name="Mandapat C."/>
            <person name="Jackson L."/>
            <person name="Mathew T."/>
            <person name="Pu L."/>
            <person name="Thornton R."/>
            <person name="Saada N."/>
            <person name="Wilczek-Boney K.B."/>
            <person name="Lee S."/>
            <person name="Kovar C."/>
            <person name="Wu Y."/>
            <person name="Scherer S.E."/>
            <person name="Worley K.C."/>
            <person name="Muzny D.M."/>
            <person name="Gibbs R."/>
        </authorList>
    </citation>
    <scope>NUCLEOTIDE SEQUENCE</scope>
    <source>
        <strain evidence="5">Brora</strain>
    </source>
</reference>
<dbReference type="InterPro" id="IPR029071">
    <property type="entry name" value="Ubiquitin-like_domsf"/>
</dbReference>
<dbReference type="CDD" id="cd01778">
    <property type="entry name" value="RA_RASSF1_like"/>
    <property type="match status" value="1"/>
</dbReference>
<dbReference type="InterPro" id="IPR000159">
    <property type="entry name" value="RA_dom"/>
</dbReference>
<dbReference type="Pfam" id="PF16517">
    <property type="entry name" value="Nore1-SARAH"/>
    <property type="match status" value="1"/>
</dbReference>
<keyword evidence="5" id="KW-1185">Reference proteome</keyword>
<sequence>MVTMGLLQKCDISEFSTATISTAELRKEIENYNLTVATGDITLLEDGYSFSGFIRVHMRLCRPVNIYAVPRPPSIYDVLNDYSEGTADAKKTLTSFYLPRDTVKALHVTSETTTKDVIITLLNKFKVVDNPHKFALYERDYEIGESSKVRMRRIHDCEYPLRMILMWHNQGNTGRHLVLQENDTGDISWDAFSLPELNNFLTILKREEEDYLQQLRFKYSVMGEKLQQALQERDRLGAGEPSQQVAPQPPPRRRHSESLHLRGQLDASDSLQERLP</sequence>
<feature type="domain" description="Ras-associating" evidence="2">
    <location>
        <begin position="90"/>
        <end position="184"/>
    </location>
</feature>
<dbReference type="Gene3D" id="1.20.5.110">
    <property type="match status" value="1"/>
</dbReference>
<dbReference type="GO" id="GO:0007165">
    <property type="term" value="P:signal transduction"/>
    <property type="evidence" value="ECO:0007669"/>
    <property type="project" value="InterPro"/>
</dbReference>
<dbReference type="AlphaFoldDB" id="T1IZ35"/>
<dbReference type="PROSITE" id="PS50951">
    <property type="entry name" value="SARAH"/>
    <property type="match status" value="1"/>
</dbReference>
<proteinExistence type="predicted"/>
<feature type="domain" description="SARAH" evidence="3">
    <location>
        <begin position="186"/>
        <end position="233"/>
    </location>
</feature>
<dbReference type="EMBL" id="AFFK01020382">
    <property type="status" value="NOT_ANNOTATED_CDS"/>
    <property type="molecule type" value="Genomic_DNA"/>
</dbReference>
<evidence type="ECO:0000259" key="3">
    <source>
        <dbReference type="PROSITE" id="PS50951"/>
    </source>
</evidence>
<evidence type="ECO:0000313" key="5">
    <source>
        <dbReference type="Proteomes" id="UP000014500"/>
    </source>
</evidence>
<evidence type="ECO:0000256" key="1">
    <source>
        <dbReference type="SAM" id="MobiDB-lite"/>
    </source>
</evidence>
<dbReference type="HOGENOM" id="CLU_045544_1_0_1"/>
<name>T1IZ35_STRMM</name>
<dbReference type="PROSITE" id="PS50200">
    <property type="entry name" value="RA"/>
    <property type="match status" value="1"/>
</dbReference>
<dbReference type="PANTHER" id="PTHR22738:SF10">
    <property type="entry name" value="RAS ASSOCIATION DOMAIN-CONTAINING PROTEIN 1 HOMOLOG"/>
    <property type="match status" value="1"/>
</dbReference>